<feature type="transmembrane region" description="Helical" evidence="5">
    <location>
        <begin position="38"/>
        <end position="57"/>
    </location>
</feature>
<evidence type="ECO:0000313" key="7">
    <source>
        <dbReference type="EMBL" id="AEH44571.1"/>
    </source>
</evidence>
<dbReference type="InterPro" id="IPR051533">
    <property type="entry name" value="WaaL-like"/>
</dbReference>
<proteinExistence type="predicted"/>
<evidence type="ECO:0000256" key="1">
    <source>
        <dbReference type="ARBA" id="ARBA00004141"/>
    </source>
</evidence>
<dbReference type="InParanoid" id="F8AC16"/>
<dbReference type="RefSeq" id="WP_013907316.1">
    <property type="nucleotide sequence ID" value="NC_015681.1"/>
</dbReference>
<dbReference type="Pfam" id="PF04932">
    <property type="entry name" value="Wzy_C"/>
    <property type="match status" value="1"/>
</dbReference>
<feature type="domain" description="O-antigen ligase-related" evidence="6">
    <location>
        <begin position="203"/>
        <end position="354"/>
    </location>
</feature>
<feature type="transmembrane region" description="Helical" evidence="5">
    <location>
        <begin position="99"/>
        <end position="119"/>
    </location>
</feature>
<dbReference type="GO" id="GO:0016020">
    <property type="term" value="C:membrane"/>
    <property type="evidence" value="ECO:0007669"/>
    <property type="project" value="UniProtKB-SubCell"/>
</dbReference>
<comment type="subcellular location">
    <subcellularLocation>
        <location evidence="1">Membrane</location>
        <topology evidence="1">Multi-pass membrane protein</topology>
    </subcellularLocation>
</comment>
<evidence type="ECO:0000256" key="2">
    <source>
        <dbReference type="ARBA" id="ARBA00022692"/>
    </source>
</evidence>
<reference evidence="8" key="1">
    <citation type="submission" date="2011-04" db="EMBL/GenBank/DDBJ databases">
        <title>The complete genome of Thermodesulfatator indicus DSM 15286.</title>
        <authorList>
            <person name="Lucas S."/>
            <person name="Copeland A."/>
            <person name="Lapidus A."/>
            <person name="Bruce D."/>
            <person name="Goodwin L."/>
            <person name="Pitluck S."/>
            <person name="Peters L."/>
            <person name="Kyrpides N."/>
            <person name="Mavromatis K."/>
            <person name="Pagani I."/>
            <person name="Ivanova N."/>
            <person name="Saunders L."/>
            <person name="Detter J.C."/>
            <person name="Tapia R."/>
            <person name="Han C."/>
            <person name="Land M."/>
            <person name="Hauser L."/>
            <person name="Markowitz V."/>
            <person name="Cheng J.-F."/>
            <person name="Hugenholtz P."/>
            <person name="Woyke T."/>
            <person name="Wu D."/>
            <person name="Spring S."/>
            <person name="Schroeder M."/>
            <person name="Brambilla E."/>
            <person name="Klenk H.-P."/>
            <person name="Eisen J.A."/>
        </authorList>
    </citation>
    <scope>NUCLEOTIDE SEQUENCE [LARGE SCALE GENOMIC DNA]</scope>
    <source>
        <strain evidence="8">DSM 15286 / JCM 11887 / CIR29812</strain>
    </source>
</reference>
<feature type="transmembrane region" description="Helical" evidence="5">
    <location>
        <begin position="338"/>
        <end position="358"/>
    </location>
</feature>
<dbReference type="HOGENOM" id="CLU_051481_1_0_0"/>
<evidence type="ECO:0000256" key="3">
    <source>
        <dbReference type="ARBA" id="ARBA00022989"/>
    </source>
</evidence>
<feature type="transmembrane region" description="Helical" evidence="5">
    <location>
        <begin position="241"/>
        <end position="258"/>
    </location>
</feature>
<dbReference type="eggNOG" id="COG3307">
    <property type="taxonomic scope" value="Bacteria"/>
</dbReference>
<dbReference type="AlphaFoldDB" id="F8AC16"/>
<dbReference type="InterPro" id="IPR007016">
    <property type="entry name" value="O-antigen_ligase-rel_domated"/>
</dbReference>
<evidence type="ECO:0000259" key="6">
    <source>
        <dbReference type="Pfam" id="PF04932"/>
    </source>
</evidence>
<dbReference type="PANTHER" id="PTHR37422">
    <property type="entry name" value="TEICHURONIC ACID BIOSYNTHESIS PROTEIN TUAE"/>
    <property type="match status" value="1"/>
</dbReference>
<gene>
    <name evidence="7" type="ordered locus">Thein_0691</name>
</gene>
<name>F8AC16_THEID</name>
<feature type="transmembrane region" description="Helical" evidence="5">
    <location>
        <begin position="14"/>
        <end position="32"/>
    </location>
</feature>
<feature type="transmembrane region" description="Helical" evidence="5">
    <location>
        <begin position="126"/>
        <end position="147"/>
    </location>
</feature>
<dbReference type="PaxDb" id="667014-Thein_0691"/>
<keyword evidence="3 5" id="KW-1133">Transmembrane helix</keyword>
<dbReference type="STRING" id="667014.Thein_0691"/>
<evidence type="ECO:0000256" key="4">
    <source>
        <dbReference type="ARBA" id="ARBA00023136"/>
    </source>
</evidence>
<organism evidence="7 8">
    <name type="scientific">Thermodesulfatator indicus (strain DSM 15286 / JCM 11887 / CIR29812)</name>
    <dbReference type="NCBI Taxonomy" id="667014"/>
    <lineage>
        <taxon>Bacteria</taxon>
        <taxon>Pseudomonadati</taxon>
        <taxon>Thermodesulfobacteriota</taxon>
        <taxon>Thermodesulfobacteria</taxon>
        <taxon>Thermodesulfobacteriales</taxon>
        <taxon>Thermodesulfatatoraceae</taxon>
        <taxon>Thermodesulfatator</taxon>
    </lineage>
</organism>
<dbReference type="KEGG" id="tid:Thein_0691"/>
<dbReference type="PANTHER" id="PTHR37422:SF17">
    <property type="entry name" value="O-ANTIGEN LIGASE"/>
    <property type="match status" value="1"/>
</dbReference>
<accession>F8AC16</accession>
<feature type="transmembrane region" description="Helical" evidence="5">
    <location>
        <begin position="370"/>
        <end position="388"/>
    </location>
</feature>
<evidence type="ECO:0000256" key="5">
    <source>
        <dbReference type="SAM" id="Phobius"/>
    </source>
</evidence>
<feature type="transmembrane region" description="Helical" evidence="5">
    <location>
        <begin position="167"/>
        <end position="186"/>
    </location>
</feature>
<feature type="transmembrane region" description="Helical" evidence="5">
    <location>
        <begin position="394"/>
        <end position="413"/>
    </location>
</feature>
<feature type="transmembrane region" description="Helical" evidence="5">
    <location>
        <begin position="193"/>
        <end position="212"/>
    </location>
</feature>
<sequence>MIIANDKDKSLEKFFLALIISLILFAFTIVLSKSINTIIMILIYLQVVIFSLFSSKLRKQVFSNIKQPLLYPFLFLVGISFFGVVYSEDYVEGFKRAKTLVNLILVYWLFSVLLDSCFLSNRRVKLIFFSFLFGLIVFDVIGFLSYFGIFIKDSTLIPFRPLGVHHIWVGNINSFGFYVATIFLIFYRLSLKFTEKFFLFSFILIGLVSIILSTSRTAWLGLLVTFMILLLVVFRKQKKILLIVFAVIFVFLISLYKFNNVVNQRVNLIFSDISKYQSGIVGTSIGSRFVMWKASFKMFMSNPFLGVGTGDYIIAAKEYVKSGKFPSLLARYNHPHNMFMFVLATNGLLGLTALLYIFYKILIYSKKLILSNNPLGYISLCACIHMIVSGFTENVLFIHMLLVTFSFIIGLCIRRTTLEC</sequence>
<dbReference type="Proteomes" id="UP000006793">
    <property type="component" value="Chromosome"/>
</dbReference>
<dbReference type="FunCoup" id="F8AC16">
    <property type="interactions" value="45"/>
</dbReference>
<evidence type="ECO:0000313" key="8">
    <source>
        <dbReference type="Proteomes" id="UP000006793"/>
    </source>
</evidence>
<keyword evidence="8" id="KW-1185">Reference proteome</keyword>
<keyword evidence="4 5" id="KW-0472">Membrane</keyword>
<dbReference type="OrthoDB" id="9795248at2"/>
<protein>
    <submittedName>
        <fullName evidence="7">O-antigen polymerase</fullName>
    </submittedName>
</protein>
<keyword evidence="2 5" id="KW-0812">Transmembrane</keyword>
<reference evidence="7 8" key="2">
    <citation type="journal article" date="2012" name="Stand. Genomic Sci.">
        <title>Complete genome sequence of the thermophilic sulfate-reducing ocean bacterium Thermodesulfatator indicus type strain (CIR29812(T)).</title>
        <authorList>
            <person name="Anderson I."/>
            <person name="Saunders E."/>
            <person name="Lapidus A."/>
            <person name="Nolan M."/>
            <person name="Lucas S."/>
            <person name="Tice H."/>
            <person name="Del Rio T.G."/>
            <person name="Cheng J.F."/>
            <person name="Han C."/>
            <person name="Tapia R."/>
            <person name="Goodwin L.A."/>
            <person name="Pitluck S."/>
            <person name="Liolios K."/>
            <person name="Mavromatis K."/>
            <person name="Pagani I."/>
            <person name="Ivanova N."/>
            <person name="Mikhailova N."/>
            <person name="Pati A."/>
            <person name="Chen A."/>
            <person name="Palaniappan K."/>
            <person name="Land M."/>
            <person name="Hauser L."/>
            <person name="Jeffries C.D."/>
            <person name="Chang Y.J."/>
            <person name="Brambilla E.M."/>
            <person name="Rohde M."/>
            <person name="Spring S."/>
            <person name="Goker M."/>
            <person name="Detter J.C."/>
            <person name="Woyke T."/>
            <person name="Bristow J."/>
            <person name="Eisen J.A."/>
            <person name="Markowitz V."/>
            <person name="Hugenholtz P."/>
            <person name="Kyrpides N.C."/>
            <person name="Klenk H.P."/>
        </authorList>
    </citation>
    <scope>NUCLEOTIDE SEQUENCE [LARGE SCALE GENOMIC DNA]</scope>
    <source>
        <strain evidence="8">DSM 15286 / JCM 11887 / CIR29812</strain>
    </source>
</reference>
<feature type="transmembrane region" description="Helical" evidence="5">
    <location>
        <begin position="69"/>
        <end position="87"/>
    </location>
</feature>
<dbReference type="EMBL" id="CP002683">
    <property type="protein sequence ID" value="AEH44571.1"/>
    <property type="molecule type" value="Genomic_DNA"/>
</dbReference>